<protein>
    <submittedName>
        <fullName evidence="1">Uncharacterized protein</fullName>
    </submittedName>
</protein>
<reference evidence="1 2" key="1">
    <citation type="journal article" date="2021" name="Hortic Res">
        <title>Chromosome-scale assembly of the Dendrobium chrysotoxum genome enhances the understanding of orchid evolution.</title>
        <authorList>
            <person name="Zhang Y."/>
            <person name="Zhang G.Q."/>
            <person name="Zhang D."/>
            <person name="Liu X.D."/>
            <person name="Xu X.Y."/>
            <person name="Sun W.H."/>
            <person name="Yu X."/>
            <person name="Zhu X."/>
            <person name="Wang Z.W."/>
            <person name="Zhao X."/>
            <person name="Zhong W.Y."/>
            <person name="Chen H."/>
            <person name="Yin W.L."/>
            <person name="Huang T."/>
            <person name="Niu S.C."/>
            <person name="Liu Z.J."/>
        </authorList>
    </citation>
    <scope>NUCLEOTIDE SEQUENCE [LARGE SCALE GENOMIC DNA]</scope>
    <source>
        <strain evidence="1">Lindl</strain>
    </source>
</reference>
<comment type="caution">
    <text evidence="1">The sequence shown here is derived from an EMBL/GenBank/DDBJ whole genome shotgun (WGS) entry which is preliminary data.</text>
</comment>
<name>A0AAV7G5T9_DENCH</name>
<sequence>MEDVPSYCSHYKSLGHSKQECSILHPLITPTVNPISVYVAEKVANDVHENVPGDHSVDLYVH</sequence>
<gene>
    <name evidence="1" type="ORF">IEQ34_018416</name>
</gene>
<proteinExistence type="predicted"/>
<evidence type="ECO:0000313" key="2">
    <source>
        <dbReference type="Proteomes" id="UP000775213"/>
    </source>
</evidence>
<evidence type="ECO:0000313" key="1">
    <source>
        <dbReference type="EMBL" id="KAH0451117.1"/>
    </source>
</evidence>
<organism evidence="1 2">
    <name type="scientific">Dendrobium chrysotoxum</name>
    <name type="common">Orchid</name>
    <dbReference type="NCBI Taxonomy" id="161865"/>
    <lineage>
        <taxon>Eukaryota</taxon>
        <taxon>Viridiplantae</taxon>
        <taxon>Streptophyta</taxon>
        <taxon>Embryophyta</taxon>
        <taxon>Tracheophyta</taxon>
        <taxon>Spermatophyta</taxon>
        <taxon>Magnoliopsida</taxon>
        <taxon>Liliopsida</taxon>
        <taxon>Asparagales</taxon>
        <taxon>Orchidaceae</taxon>
        <taxon>Epidendroideae</taxon>
        <taxon>Malaxideae</taxon>
        <taxon>Dendrobiinae</taxon>
        <taxon>Dendrobium</taxon>
    </lineage>
</organism>
<dbReference type="EMBL" id="JAGFBR010000017">
    <property type="protein sequence ID" value="KAH0451117.1"/>
    <property type="molecule type" value="Genomic_DNA"/>
</dbReference>
<dbReference type="AlphaFoldDB" id="A0AAV7G5T9"/>
<dbReference type="Proteomes" id="UP000775213">
    <property type="component" value="Unassembled WGS sequence"/>
</dbReference>
<accession>A0AAV7G5T9</accession>
<keyword evidence="2" id="KW-1185">Reference proteome</keyword>